<keyword evidence="5" id="KW-1185">Reference proteome</keyword>
<dbReference type="GO" id="GO:0048038">
    <property type="term" value="F:quinone binding"/>
    <property type="evidence" value="ECO:0007669"/>
    <property type="project" value="TreeGrafter"/>
</dbReference>
<evidence type="ECO:0000259" key="3">
    <source>
        <dbReference type="PROSITE" id="PS50042"/>
    </source>
</evidence>
<evidence type="ECO:0000256" key="2">
    <source>
        <dbReference type="ARBA" id="ARBA00023002"/>
    </source>
</evidence>
<dbReference type="AlphaFoldDB" id="A0A2H1FE69"/>
<dbReference type="GO" id="GO:0006633">
    <property type="term" value="P:fatty acid biosynthetic process"/>
    <property type="evidence" value="ECO:0007669"/>
    <property type="project" value="TreeGrafter"/>
</dbReference>
<dbReference type="InterPro" id="IPR000595">
    <property type="entry name" value="cNMP-bd_dom"/>
</dbReference>
<dbReference type="RefSeq" id="WP_157927080.1">
    <property type="nucleotide sequence ID" value="NZ_LT841358.1"/>
</dbReference>
<dbReference type="InterPro" id="IPR036291">
    <property type="entry name" value="NAD(P)-bd_dom_sf"/>
</dbReference>
<dbReference type="OrthoDB" id="7442at2157"/>
<dbReference type="EMBL" id="LT841358">
    <property type="protein sequence ID" value="SMH71041.1"/>
    <property type="molecule type" value="Genomic_DNA"/>
</dbReference>
<dbReference type="Gene3D" id="3.40.50.720">
    <property type="entry name" value="NAD(P)-binding Rossmann-like Domain"/>
    <property type="match status" value="2"/>
</dbReference>
<evidence type="ECO:0000313" key="5">
    <source>
        <dbReference type="Proteomes" id="UP000230607"/>
    </source>
</evidence>
<protein>
    <submittedName>
        <fullName evidence="4">Rossmann-fold oxidoreductase</fullName>
    </submittedName>
</protein>
<dbReference type="InterPro" id="IPR002347">
    <property type="entry name" value="SDR_fam"/>
</dbReference>
<dbReference type="Proteomes" id="UP000230607">
    <property type="component" value="Chromosome 1"/>
</dbReference>
<dbReference type="GO" id="GO:0016616">
    <property type="term" value="F:oxidoreductase activity, acting on the CH-OH group of donors, NAD or NADP as acceptor"/>
    <property type="evidence" value="ECO:0007669"/>
    <property type="project" value="TreeGrafter"/>
</dbReference>
<reference evidence="5" key="1">
    <citation type="submission" date="2017-03" db="EMBL/GenBank/DDBJ databases">
        <authorList>
            <person name="Herbold C."/>
        </authorList>
    </citation>
    <scope>NUCLEOTIDE SEQUENCE [LARGE SCALE GENOMIC DNA]</scope>
</reference>
<evidence type="ECO:0000313" key="4">
    <source>
        <dbReference type="EMBL" id="SMH71041.1"/>
    </source>
</evidence>
<keyword evidence="2" id="KW-0560">Oxidoreductase</keyword>
<dbReference type="PROSITE" id="PS50042">
    <property type="entry name" value="CNMP_BINDING_3"/>
    <property type="match status" value="1"/>
</dbReference>
<dbReference type="PANTHER" id="PTHR42760">
    <property type="entry name" value="SHORT-CHAIN DEHYDROGENASES/REDUCTASES FAMILY MEMBER"/>
    <property type="match status" value="1"/>
</dbReference>
<dbReference type="PANTHER" id="PTHR42760:SF133">
    <property type="entry name" value="3-OXOACYL-[ACYL-CARRIER-PROTEIN] REDUCTASE"/>
    <property type="match status" value="1"/>
</dbReference>
<evidence type="ECO:0000256" key="1">
    <source>
        <dbReference type="ARBA" id="ARBA00006484"/>
    </source>
</evidence>
<dbReference type="CDD" id="cd05233">
    <property type="entry name" value="SDR_c"/>
    <property type="match status" value="1"/>
</dbReference>
<name>A0A2H1FE69_9ARCH</name>
<organism evidence="4 5">
    <name type="scientific">Candidatus Nitrosotalea okcheonensis</name>
    <dbReference type="NCBI Taxonomy" id="1903276"/>
    <lineage>
        <taxon>Archaea</taxon>
        <taxon>Nitrososphaerota</taxon>
        <taxon>Nitrososphaeria</taxon>
        <taxon>Nitrosotaleales</taxon>
        <taxon>Nitrosotaleaceae</taxon>
        <taxon>Nitrosotalea</taxon>
    </lineage>
</organism>
<dbReference type="SUPFAM" id="SSF51735">
    <property type="entry name" value="NAD(P)-binding Rossmann-fold domains"/>
    <property type="match status" value="2"/>
</dbReference>
<accession>A0A2H1FE69</accession>
<gene>
    <name evidence="4" type="ORF">NCS_10848</name>
</gene>
<dbReference type="PRINTS" id="PR00081">
    <property type="entry name" value="GDHRDH"/>
</dbReference>
<dbReference type="Pfam" id="PF00106">
    <property type="entry name" value="adh_short"/>
    <property type="match status" value="1"/>
</dbReference>
<comment type="similarity">
    <text evidence="1">Belongs to the short-chain dehydrogenases/reductases (SDR) family.</text>
</comment>
<sequence>MLKFQNKIIVITGSGTGIGKAIAIKFAENGANIVILGRRREPLEETAKELERIISSVKSNSFVKIFPGVDVSDEDGVSKMFEDLKKSHGAVDIVVNNAGVSGPVTCFANAPISEFKSTVGIHLTGTFWTSSQAIKTMKPGSKIVTISTFFTEERPYEQRPYRFRSPYTASQGAKNRLAEAMSWEITDKKIISIATNPGPVHSDRIYKTVYPKAAAEFMRVSGFENLTPEEVESVNNDILPLLGEDEKTVKNGISQAADKLAKLKSITAESDIKKLVSTISALLAKIQQIAEKVQNNTSKMIADEQFLTQQQVAETVLMLSDDNISHILNGKVIPGDRVFYPVKPHIACSIPDVQPDFGSKITVFALDATDESDVIRAKHLAEKIEDAGGKTVILISKTSPKIAEERLAKFHSHVMDITSQENVKRMLNTATQKVGPIGNVIYMTGKVPQIGNLVDLSRKDWDGLVDKFINTPAIFMQESLGIFVPGGAKNPPLFKGKEGNMIIIGPDMPAGSKTTGVDRARVEVFRGALRPFATTVNQELSDVLKSRLRIYLVLPGSVDGTESSNDNIMKAISYLTSGKSVNNAEIIYYPDETRS</sequence>
<feature type="domain" description="Cyclic nucleotide-binding" evidence="3">
    <location>
        <begin position="550"/>
        <end position="595"/>
    </location>
</feature>
<proteinExistence type="inferred from homology"/>